<name>A0ABX7X7D7_9GAMM</name>
<dbReference type="Gene3D" id="1.10.150.690">
    <property type="entry name" value="DUF2063"/>
    <property type="match status" value="1"/>
</dbReference>
<dbReference type="Pfam" id="PF09836">
    <property type="entry name" value="DUF2063"/>
    <property type="match status" value="1"/>
</dbReference>
<accession>A0ABX7X7D7</accession>
<gene>
    <name evidence="3" type="ORF">J8380_05200</name>
</gene>
<dbReference type="InterPro" id="IPR018640">
    <property type="entry name" value="DUF2063"/>
</dbReference>
<protein>
    <submittedName>
        <fullName evidence="3">DNA-binding domain-containing protein</fullName>
    </submittedName>
</protein>
<dbReference type="Gene3D" id="3.90.930.50">
    <property type="match status" value="1"/>
</dbReference>
<evidence type="ECO:0000259" key="2">
    <source>
        <dbReference type="Pfam" id="PF22106"/>
    </source>
</evidence>
<dbReference type="GO" id="GO:0003677">
    <property type="term" value="F:DNA binding"/>
    <property type="evidence" value="ECO:0007669"/>
    <property type="project" value="UniProtKB-KW"/>
</dbReference>
<dbReference type="Pfam" id="PF22106">
    <property type="entry name" value="NGO1945_C"/>
    <property type="match status" value="1"/>
</dbReference>
<dbReference type="InterPro" id="IPR044922">
    <property type="entry name" value="DUF2063_N_sf"/>
</dbReference>
<evidence type="ECO:0000313" key="4">
    <source>
        <dbReference type="Proteomes" id="UP000672027"/>
    </source>
</evidence>
<evidence type="ECO:0000313" key="3">
    <source>
        <dbReference type="EMBL" id="QTR50963.1"/>
    </source>
</evidence>
<keyword evidence="3" id="KW-0238">DNA-binding</keyword>
<feature type="domain" description="Putative DNA-binding" evidence="1">
    <location>
        <begin position="6"/>
        <end position="92"/>
    </location>
</feature>
<dbReference type="Proteomes" id="UP000672027">
    <property type="component" value="Chromosome"/>
</dbReference>
<sequence length="249" mass="28634">MNTTEQYQHTFAAHLRNPQANPAPAGVNPQRMDVYVELLFNNVEDFLSGCFPVMRSILDDKQWNGVVRQFYADHACQTPYFREIPAEFMQWLQASFATLPLHKSFPFLLELAHYEWVEIPLMLDEADVSWRPLDTENAELNHKSWDVNPVMLLQSYQYPVHRISPECLPDEPEPTHLVLLRNTQGKVDFVEVNAVTARLLQLLQEGLDTQATVAQLAQEMQHPEPTQLLAFAVQIMQQLHSQQVLLGTT</sequence>
<dbReference type="RefSeq" id="WP_210228958.1">
    <property type="nucleotide sequence ID" value="NZ_CP072800.1"/>
</dbReference>
<evidence type="ECO:0000259" key="1">
    <source>
        <dbReference type="Pfam" id="PF09836"/>
    </source>
</evidence>
<reference evidence="3 4" key="1">
    <citation type="submission" date="2021-04" db="EMBL/GenBank/DDBJ databases">
        <title>Genomics, taxonomy and metabolism of representatives of sulfur bacteria of the genus Thiothrix: Thiothrix fructosivorans QT, Thiothrix unzii A1T and three new species, Thiothrix subterranea sp. nov., Thiothrix litoralis sp. nov. and 'Candidatus Thiothrix anitrata' sp. nov.</title>
        <authorList>
            <person name="Ravin N.V."/>
            <person name="Smolyakov D."/>
            <person name="Rudenko T.S."/>
            <person name="Mardanov A.V."/>
            <person name="Beletsky A.V."/>
            <person name="Markov N.D."/>
            <person name="Fomenkov A.I."/>
            <person name="Roberts R.J."/>
            <person name="Karnachuk O.V."/>
            <person name="Novikov A."/>
            <person name="Grabovich M.Y."/>
        </authorList>
    </citation>
    <scope>NUCLEOTIDE SEQUENCE [LARGE SCALE GENOMIC DNA]</scope>
    <source>
        <strain evidence="3 4">A52</strain>
    </source>
</reference>
<dbReference type="InterPro" id="IPR054098">
    <property type="entry name" value="NGO1945-like_C"/>
</dbReference>
<organism evidence="3 4">
    <name type="scientific">Candidatus Thiothrix anitrata</name>
    <dbReference type="NCBI Taxonomy" id="2823902"/>
    <lineage>
        <taxon>Bacteria</taxon>
        <taxon>Pseudomonadati</taxon>
        <taxon>Pseudomonadota</taxon>
        <taxon>Gammaproteobacteria</taxon>
        <taxon>Thiotrichales</taxon>
        <taxon>Thiotrichaceae</taxon>
        <taxon>Thiothrix</taxon>
    </lineage>
</organism>
<keyword evidence="4" id="KW-1185">Reference proteome</keyword>
<proteinExistence type="predicted"/>
<dbReference type="EMBL" id="CP072800">
    <property type="protein sequence ID" value="QTR50963.1"/>
    <property type="molecule type" value="Genomic_DNA"/>
</dbReference>
<feature type="domain" description="NGO1945-like C-terminal" evidence="2">
    <location>
        <begin position="149"/>
        <end position="240"/>
    </location>
</feature>